<reference evidence="1" key="1">
    <citation type="submission" date="2021-06" db="EMBL/GenBank/DDBJ databases">
        <authorList>
            <person name="Kallberg Y."/>
            <person name="Tangrot J."/>
            <person name="Rosling A."/>
        </authorList>
    </citation>
    <scope>NUCLEOTIDE SEQUENCE</scope>
    <source>
        <strain evidence="1">CL356</strain>
    </source>
</reference>
<dbReference type="Proteomes" id="UP000789525">
    <property type="component" value="Unassembled WGS sequence"/>
</dbReference>
<evidence type="ECO:0000313" key="2">
    <source>
        <dbReference type="Proteomes" id="UP000789525"/>
    </source>
</evidence>
<keyword evidence="2" id="KW-1185">Reference proteome</keyword>
<sequence length="585" mass="68005">MNLSRILNPDTSSRHHNPHNCYINPNATTQVLIQLPLLELIFSFIKPSNFSALRSICLVNRLWCRAAIPYLWSSPFSSDINIDRLLDIMSIYVSCLDENSQISLLQLRTENVYAEPHPHNNMENLQIANRYTRILRLPPRPPPIFNYPQFTRSLNVYLLCKVINEWLRTTIVIMDLSGNSIYGNNDNRTNQIEMTRELFKHFVTRATRLTHIKFDSFAEYSFLHTIFLYFCTHQLSLDCVAALPHITTLDFDVFNISHDLLSEFSARCKNISSLYIRSCNFSKSTHGLSRLITSQRSIRHLHLENITVTQKVIASISFHVTTIESLTLVNVSVVDSSALWYLISHSRLKNLTIDFLFCHPETYDNLKPLWSLRFPEMRKFELIGKPCKNTEKSVMDNTRAFLELNGQSMRALDLDLNQKIYIKILPIVGERCTQLRNLTVRSYNSCDKSLGKMLKGANMKLEKLKVARKCYNRSKSDLLLENCELPPLRELKGTRWLRYLDLYMSLDADFVEQLLDGWEAPLDERQVAKALREKRGEKNRSDRFRVSVVWYEGVEIDNAYRVWILPLLQILTISVSGRAIIMIKE</sequence>
<evidence type="ECO:0000313" key="1">
    <source>
        <dbReference type="EMBL" id="CAG8529689.1"/>
    </source>
</evidence>
<name>A0ACA9LI41_9GLOM</name>
<comment type="caution">
    <text evidence="1">The sequence shown here is derived from an EMBL/GenBank/DDBJ whole genome shotgun (WGS) entry which is preliminary data.</text>
</comment>
<protein>
    <submittedName>
        <fullName evidence="1">11215_t:CDS:1</fullName>
    </submittedName>
</protein>
<proteinExistence type="predicted"/>
<accession>A0ACA9LI41</accession>
<dbReference type="EMBL" id="CAJVPT010006322">
    <property type="protein sequence ID" value="CAG8529689.1"/>
    <property type="molecule type" value="Genomic_DNA"/>
</dbReference>
<organism evidence="1 2">
    <name type="scientific">Acaulospora colombiana</name>
    <dbReference type="NCBI Taxonomy" id="27376"/>
    <lineage>
        <taxon>Eukaryota</taxon>
        <taxon>Fungi</taxon>
        <taxon>Fungi incertae sedis</taxon>
        <taxon>Mucoromycota</taxon>
        <taxon>Glomeromycotina</taxon>
        <taxon>Glomeromycetes</taxon>
        <taxon>Diversisporales</taxon>
        <taxon>Acaulosporaceae</taxon>
        <taxon>Acaulospora</taxon>
    </lineage>
</organism>
<gene>
    <name evidence="1" type="ORF">ACOLOM_LOCUS4020</name>
</gene>